<comment type="caution">
    <text evidence="7">The sequence shown here is derived from an EMBL/GenBank/DDBJ whole genome shotgun (WGS) entry which is preliminary data.</text>
</comment>
<dbReference type="SUPFAM" id="SSF47226">
    <property type="entry name" value="Histidine-containing phosphotransfer domain, HPT domain"/>
    <property type="match status" value="1"/>
</dbReference>
<evidence type="ECO:0000256" key="5">
    <source>
        <dbReference type="ARBA" id="ARBA00022777"/>
    </source>
</evidence>
<dbReference type="Pfam" id="PF02518">
    <property type="entry name" value="HATPase_c"/>
    <property type="match status" value="1"/>
</dbReference>
<dbReference type="PANTHER" id="PTHR43395">
    <property type="entry name" value="SENSOR HISTIDINE KINASE CHEA"/>
    <property type="match status" value="1"/>
</dbReference>
<evidence type="ECO:0000256" key="2">
    <source>
        <dbReference type="ARBA" id="ARBA00012438"/>
    </source>
</evidence>
<dbReference type="SMART" id="SM00387">
    <property type="entry name" value="HATPase_c"/>
    <property type="match status" value="1"/>
</dbReference>
<dbReference type="FunFam" id="3.30.565.10:FF:000016">
    <property type="entry name" value="Chemotaxis protein CheA, putative"/>
    <property type="match status" value="1"/>
</dbReference>
<proteinExistence type="predicted"/>
<dbReference type="InterPro" id="IPR036890">
    <property type="entry name" value="HATPase_C_sf"/>
</dbReference>
<dbReference type="InterPro" id="IPR005467">
    <property type="entry name" value="His_kinase_dom"/>
</dbReference>
<dbReference type="EC" id="2.7.13.3" evidence="2"/>
<dbReference type="Gene3D" id="1.20.120.160">
    <property type="entry name" value="HPT domain"/>
    <property type="match status" value="1"/>
</dbReference>
<dbReference type="AlphaFoldDB" id="A0A645CJ28"/>
<reference evidence="7" key="1">
    <citation type="submission" date="2019-08" db="EMBL/GenBank/DDBJ databases">
        <authorList>
            <person name="Kucharzyk K."/>
            <person name="Murdoch R.W."/>
            <person name="Higgins S."/>
            <person name="Loffler F."/>
        </authorList>
    </citation>
    <scope>NUCLEOTIDE SEQUENCE</scope>
</reference>
<dbReference type="InterPro" id="IPR004358">
    <property type="entry name" value="Sig_transdc_His_kin-like_C"/>
</dbReference>
<sequence length="362" mass="40064">MEAERNRQRLILKAAACQGQIRRMLEDFREIFSGGYRAFFRGDIPFGEGLSELFRAVHTFKGDFSQYGFMDASTHLHVFEDRLLELLRKGPSATMYQVEQAMEDARPDEMLEADLQVINEVWGAGYLEGSEMVSIPKARLSELEACLREGSAGPEEAAALVGSLKLKNLKELLRQYQDYLDYLAGRLMKPSPVFLLEGDDVAVDPDVWADLLQALVHVFRNSMDHGLEGEEERLEAGKPLRGLIRCTVTRTDEGRFCLCVSDDGRGLDPEQLKATAVLMGHASREALDQMCERELCGLIFVDGLSTKCSADALSGRGVGMPAVRSACLRLGGSLEVISTPGMGTTLRFELPEAPSYTEVQQA</sequence>
<keyword evidence="4" id="KW-0808">Transferase</keyword>
<comment type="catalytic activity">
    <reaction evidence="1">
        <text>ATP + protein L-histidine = ADP + protein N-phospho-L-histidine.</text>
        <dbReference type="EC" id="2.7.13.3"/>
    </reaction>
</comment>
<evidence type="ECO:0000256" key="1">
    <source>
        <dbReference type="ARBA" id="ARBA00000085"/>
    </source>
</evidence>
<dbReference type="InterPro" id="IPR036641">
    <property type="entry name" value="HPT_dom_sf"/>
</dbReference>
<gene>
    <name evidence="7" type="ORF">SDC9_123907</name>
</gene>
<dbReference type="GO" id="GO:0000160">
    <property type="term" value="P:phosphorelay signal transduction system"/>
    <property type="evidence" value="ECO:0007669"/>
    <property type="project" value="InterPro"/>
</dbReference>
<evidence type="ECO:0000313" key="7">
    <source>
        <dbReference type="EMBL" id="MPM76908.1"/>
    </source>
</evidence>
<dbReference type="EMBL" id="VSSQ01027587">
    <property type="protein sequence ID" value="MPM76908.1"/>
    <property type="molecule type" value="Genomic_DNA"/>
</dbReference>
<dbReference type="PANTHER" id="PTHR43395:SF10">
    <property type="entry name" value="CHEMOTAXIS PROTEIN CHEA"/>
    <property type="match status" value="1"/>
</dbReference>
<keyword evidence="5" id="KW-0418">Kinase</keyword>
<name>A0A645CJ28_9ZZZZ</name>
<accession>A0A645CJ28</accession>
<organism evidence="7">
    <name type="scientific">bioreactor metagenome</name>
    <dbReference type="NCBI Taxonomy" id="1076179"/>
    <lineage>
        <taxon>unclassified sequences</taxon>
        <taxon>metagenomes</taxon>
        <taxon>ecological metagenomes</taxon>
    </lineage>
</organism>
<keyword evidence="3" id="KW-0597">Phosphoprotein</keyword>
<dbReference type="InterPro" id="IPR051315">
    <property type="entry name" value="Bact_Chemotaxis_CheA"/>
</dbReference>
<dbReference type="PROSITE" id="PS50109">
    <property type="entry name" value="HIS_KIN"/>
    <property type="match status" value="1"/>
</dbReference>
<feature type="domain" description="Histidine kinase" evidence="6">
    <location>
        <begin position="215"/>
        <end position="354"/>
    </location>
</feature>
<evidence type="ECO:0000256" key="3">
    <source>
        <dbReference type="ARBA" id="ARBA00022553"/>
    </source>
</evidence>
<dbReference type="SUPFAM" id="SSF55874">
    <property type="entry name" value="ATPase domain of HSP90 chaperone/DNA topoisomerase II/histidine kinase"/>
    <property type="match status" value="1"/>
</dbReference>
<dbReference type="GO" id="GO:0004673">
    <property type="term" value="F:protein histidine kinase activity"/>
    <property type="evidence" value="ECO:0007669"/>
    <property type="project" value="UniProtKB-EC"/>
</dbReference>
<evidence type="ECO:0000256" key="4">
    <source>
        <dbReference type="ARBA" id="ARBA00022679"/>
    </source>
</evidence>
<protein>
    <recommendedName>
        <fullName evidence="2">histidine kinase</fullName>
        <ecNumber evidence="2">2.7.13.3</ecNumber>
    </recommendedName>
</protein>
<dbReference type="Gene3D" id="3.30.565.10">
    <property type="entry name" value="Histidine kinase-like ATPase, C-terminal domain"/>
    <property type="match status" value="1"/>
</dbReference>
<dbReference type="InterPro" id="IPR003594">
    <property type="entry name" value="HATPase_dom"/>
</dbReference>
<evidence type="ECO:0000259" key="6">
    <source>
        <dbReference type="PROSITE" id="PS50109"/>
    </source>
</evidence>
<dbReference type="PRINTS" id="PR00344">
    <property type="entry name" value="BCTRLSENSOR"/>
</dbReference>